<keyword evidence="1" id="KW-0175">Coiled coil</keyword>
<feature type="region of interest" description="Disordered" evidence="2">
    <location>
        <begin position="2160"/>
        <end position="2232"/>
    </location>
</feature>
<evidence type="ECO:0000256" key="1">
    <source>
        <dbReference type="SAM" id="Coils"/>
    </source>
</evidence>
<sequence>MLVRPASLLLAIVAITKADDDVMDDENIHELLAHRARLPSMKDSEVKRLIADYPDMGSEEELIQILSKVDSRAEFSLFHKNRRRKGEGKGVRACEETGYYSDADNYDCHERRYKMIQALFEPERELHEKSRKLDANVSTLQADWDAAEANLDKLMGYTYGPGSTKESPSQTEGLTHQIGLLSGAMYELNSAAVASADELWAELDKIHYGYVADVDQYKSEMSTALNNLLKGISQLARKQSDAQLRNTIILNKHGNKELNDMVNTINSNQVKVEAEVKQADSEKTRMEQVTSKGLDDAEDALAGLSDEVAELPEVQEEAREKVRRQLSEKIEDTAMKATEEQHKLVEGYRADGDKKLDSFVEDGAASIDNQFKAWEGEEKKRRAVVESQISQEGAKVEERQEAFRKEFDSADEKSQRTAENFARETEKEWDDQEKVSADMAGSMKELRGMLNEYAANTDKQAHELTEEARQKQAAIKKEISETISGAGASLADVLLSMDRSLSSADKDIFSSSSEAKDKVMAMIRNAFREGGEQGANMAAVLGQLVHGIEQGEKALSADVKSKNEEVGAETARVGERLQKGLDDLSTTLDETARENIEKSRKIKETAEGTINRDRAEFEGKMGNMERQAEGNIQGADTEMRKNFQGLLKMVTDAGGSAEDLVKALRGLAQQEGNLKGDILVEKRRSSESLQRLAKLLSTTDSELASRLNAFVRASGSGMEDAMKDEDNKANRAFQDVAAQASHGIESYEAEAHRIAGDMASSLGLDQQRARTLQQELKSVDASIMGLVKSQQAELSKEKNLFTEQLAQSDSRADAALAQVQAEMAGNEGKMEESLKSMLESRMLSAEKRAHEVESRAEGEIDGARRKYLAEKTNSAVLEKKLRDDGELFDRASRGYRQQLDGVLSSAETQKRNFQDHLMNLMERFGVLSHHETEKLRNLTRVFEERVRKLPQLMSKTAEDIERDFTASQQQIEVRLSELQHKARNAETEEERAAAMQAVQALEQMRTLAERVRGADAALKQKILNGEQIDNRQVDALQTSMKSVIGNLEILDAHLNSETTHLQGEVENVAQRTSMLFHGLESAMNQTNALLDREQKESELSTKFAIQTTEINNKRRIDGVANAVKKAGKLIKVENMELYKLEHAQKNNISRVYDGVRDMKEGIEKRIGAVMSELARNQADVETEARGEQGDIAVRLGLVRQAVGHFLSLWRDFSAVMSSKFQRFHQADAEFIEQLDAQVRHELAKSEDVVVKAMEKVNTVHKELDKGYEEEEAFEKYMQEHIAKLQERQRAIHENRNELLLKAKAELADLQRKQEKMDAEERQYVRDNIAQFEDDMTKKANQDDTLDVDDADISSLLAHRAHRPRAGDDEISRLVADYSDLGTEEELMEIVRKVDARAEMALIYKARRRRGEPAGVRACEMLGVYSDADNYDCHIRRYKMIREQFGPEQEVHDKGKDVRVKANTLAEDWNKAETTLDRLMQYTYGKGGTKAEPSTKDGLTHKIGLASAALYELHSATVTAADEIWAEFDKIHFGYAADIDDLKSGAVKAFNSLVSGVQSVVAGQANDQMANQLRLNQDANDKLTKLARGINEIQVKVERAARGVEHQKDTLESTAEKTLEDAEDTLTNIADELAEVPVKDIEERDKVADEIRSDLRKTEDEGEAELKKHVAGYEEKANKQTKQLEEATKKQIENQASDWQAKEDNRRKSLDAKLQGERQELELAQGSVANSLASAKEKAALQEQEFQKKRAGRWGEFQKLAEDIGLTREELEMMVKNVGMEIETGAHELGEEANRGQAGIKNAISEKMSAAGGGVADILGSLFSALAGAEQDIYGASEGAKEEVLKNIRKTMQENGMENSKMGQVLGEFIDGVLKGEKATAADLQAKLKSIDHETGKVSDDLQGGVMHLVDSLNQNAARSSLQAYGIKKDIEGSLHAGMNGLDGKLAGLSHAMLSDEEDTAGKMNQGLHAILSQIGGVGSSANGLLQSIMGLSHDESQLKGDALDGERRVYTNQQRLARQLAQTLFGLGAQLMQFLGGSESSLAASMHNEELKARKEFGLLAGEYGLGIKDYEGAGREGYAELQSRLGNEKARARALEGDLKRTEEEMERLQRGEQLNLDDELKAYENYLSQNTAKAGAELEGIRAKLVGDEGQIEREMRDQMDAASQRSEQDARKRESEADRAINAAERRLQAERSDDANVQRKLEEDSDRFERDKEGSEGELDSVTKSINGEGDKFKGDYKRLLDEFSEMKGKEQGDLNRLTENFKKRVDALPKTVAAKMDELQRGFYASHAAIDKKISELRHQASNAESEEEREAAKKNLEALERMKEFAVKVKEADDAMKAKILRGGEEVDENEMLTLQDGMKSVLGNLENIESHFNGNSNTLNLEFGDAERRIESLYSGMGASMTEGMSMLDRERREALTGAQFDTQTSELENKQRLDRLNTVTSGAKRISIMENQELLALEHAQKNNITKVQEELRDIKQGMKTRMSNVMSELAKAQSQVDRSDKEDQADVAFRLGLVRQACAQFIAIWREYAGSMQKKLGRFHQVDMETLELLDQASEKAQADTRAKVERAVDKVRNYDRQLNQGYKEAEEFSEYADEEVAKLEEKDKETEAEREEVMEESVRDLEELEKSQDKLNKDQLVGIKGALRKFHTNLEKNAEEVLESAGVEEETSEEDNNVP</sequence>
<name>A0A7J6MU35_PEROL</name>
<feature type="chain" id="PRO_5029532555" evidence="3">
    <location>
        <begin position="19"/>
        <end position="2685"/>
    </location>
</feature>
<feature type="compositionally biased region" description="Basic and acidic residues" evidence="2">
    <location>
        <begin position="2626"/>
        <end position="2639"/>
    </location>
</feature>
<accession>A0A7J6MU35</accession>
<reference evidence="4 5" key="1">
    <citation type="submission" date="2020-04" db="EMBL/GenBank/DDBJ databases">
        <title>Perkinsus olseni comparative genomics.</title>
        <authorList>
            <person name="Bogema D.R."/>
        </authorList>
    </citation>
    <scope>NUCLEOTIDE SEQUENCE [LARGE SCALE GENOMIC DNA]</scope>
    <source>
        <strain evidence="4">ATCC PRA-31</strain>
    </source>
</reference>
<feature type="coiled-coil region" evidence="1">
    <location>
        <begin position="1662"/>
        <end position="1701"/>
    </location>
</feature>
<feature type="coiled-coil region" evidence="1">
    <location>
        <begin position="2079"/>
        <end position="2113"/>
    </location>
</feature>
<evidence type="ECO:0000256" key="2">
    <source>
        <dbReference type="SAM" id="MobiDB-lite"/>
    </source>
</evidence>
<comment type="caution">
    <text evidence="4">The sequence shown here is derived from an EMBL/GenBank/DDBJ whole genome shotgun (WGS) entry which is preliminary data.</text>
</comment>
<feature type="coiled-coil region" evidence="1">
    <location>
        <begin position="968"/>
        <end position="1004"/>
    </location>
</feature>
<evidence type="ECO:0000313" key="5">
    <source>
        <dbReference type="Proteomes" id="UP000572268"/>
    </source>
</evidence>
<feature type="region of interest" description="Disordered" evidence="2">
    <location>
        <begin position="2610"/>
        <end position="2639"/>
    </location>
</feature>
<proteinExistence type="predicted"/>
<dbReference type="EMBL" id="JABANN010000030">
    <property type="protein sequence ID" value="KAF4674411.1"/>
    <property type="molecule type" value="Genomic_DNA"/>
</dbReference>
<feature type="compositionally biased region" description="Basic and acidic residues" evidence="2">
    <location>
        <begin position="2169"/>
        <end position="2219"/>
    </location>
</feature>
<dbReference type="Proteomes" id="UP000572268">
    <property type="component" value="Unassembled WGS sequence"/>
</dbReference>
<gene>
    <name evidence="4" type="ORF">FOL46_004972</name>
</gene>
<feature type="signal peptide" evidence="3">
    <location>
        <begin position="1"/>
        <end position="18"/>
    </location>
</feature>
<keyword evidence="3" id="KW-0732">Signal</keyword>
<evidence type="ECO:0000313" key="4">
    <source>
        <dbReference type="EMBL" id="KAF4674411.1"/>
    </source>
</evidence>
<evidence type="ECO:0000256" key="3">
    <source>
        <dbReference type="SAM" id="SignalP"/>
    </source>
</evidence>
<feature type="coiled-coil region" evidence="1">
    <location>
        <begin position="2292"/>
        <end position="2335"/>
    </location>
</feature>
<organism evidence="4 5">
    <name type="scientific">Perkinsus olseni</name>
    <name type="common">Perkinsus atlanticus</name>
    <dbReference type="NCBI Taxonomy" id="32597"/>
    <lineage>
        <taxon>Eukaryota</taxon>
        <taxon>Sar</taxon>
        <taxon>Alveolata</taxon>
        <taxon>Perkinsozoa</taxon>
        <taxon>Perkinsea</taxon>
        <taxon>Perkinsida</taxon>
        <taxon>Perkinsidae</taxon>
        <taxon>Perkinsus</taxon>
    </lineage>
</organism>
<feature type="coiled-coil region" evidence="1">
    <location>
        <begin position="1292"/>
        <end position="1326"/>
    </location>
</feature>
<feature type="region of interest" description="Disordered" evidence="2">
    <location>
        <begin position="2666"/>
        <end position="2685"/>
    </location>
</feature>
<protein>
    <submittedName>
        <fullName evidence="4">Uncharacterized protein</fullName>
    </submittedName>
</protein>
<feature type="coiled-coil region" evidence="1">
    <location>
        <begin position="454"/>
        <end position="481"/>
    </location>
</feature>